<dbReference type="RefSeq" id="WP_146812902.1">
    <property type="nucleotide sequence ID" value="NZ_BJYD01000004.1"/>
</dbReference>
<evidence type="ECO:0000313" key="1">
    <source>
        <dbReference type="EMBL" id="GEN52131.1"/>
    </source>
</evidence>
<sequence length="93" mass="10983">MVLKRDGFGGSRYYPEDSELSILCTYEDQGHTFVIIQYLDLPFSYRLINRDGLFLLEEELYDFLNKQIEEIDAGIYEDFKLAKEIIELMTAEK</sequence>
<protein>
    <submittedName>
        <fullName evidence="1">Uncharacterized protein</fullName>
    </submittedName>
</protein>
<gene>
    <name evidence="1" type="ORF">HFA01_03930</name>
</gene>
<organism evidence="1 2">
    <name type="scientific">Halobacillus faecis</name>
    <dbReference type="NCBI Taxonomy" id="360184"/>
    <lineage>
        <taxon>Bacteria</taxon>
        <taxon>Bacillati</taxon>
        <taxon>Bacillota</taxon>
        <taxon>Bacilli</taxon>
        <taxon>Bacillales</taxon>
        <taxon>Bacillaceae</taxon>
        <taxon>Halobacillus</taxon>
    </lineage>
</organism>
<name>A0A511WNQ4_9BACI</name>
<comment type="caution">
    <text evidence="1">The sequence shown here is derived from an EMBL/GenBank/DDBJ whole genome shotgun (WGS) entry which is preliminary data.</text>
</comment>
<dbReference type="OrthoDB" id="2971356at2"/>
<reference evidence="1 2" key="1">
    <citation type="submission" date="2019-07" db="EMBL/GenBank/DDBJ databases">
        <title>Whole genome shotgun sequence of Halobacillus faecis NBRC 103569.</title>
        <authorList>
            <person name="Hosoyama A."/>
            <person name="Uohara A."/>
            <person name="Ohji S."/>
            <person name="Ichikawa N."/>
        </authorList>
    </citation>
    <scope>NUCLEOTIDE SEQUENCE [LARGE SCALE GENOMIC DNA]</scope>
    <source>
        <strain evidence="1 2">NBRC 103569</strain>
    </source>
</reference>
<dbReference type="Proteomes" id="UP000321886">
    <property type="component" value="Unassembled WGS sequence"/>
</dbReference>
<dbReference type="EMBL" id="BJYD01000004">
    <property type="protein sequence ID" value="GEN52131.1"/>
    <property type="molecule type" value="Genomic_DNA"/>
</dbReference>
<keyword evidence="2" id="KW-1185">Reference proteome</keyword>
<accession>A0A511WNQ4</accession>
<evidence type="ECO:0000313" key="2">
    <source>
        <dbReference type="Proteomes" id="UP000321886"/>
    </source>
</evidence>
<dbReference type="AlphaFoldDB" id="A0A511WNQ4"/>
<proteinExistence type="predicted"/>